<organism evidence="3 4">
    <name type="scientific">Leeuwenhoekiella polynyae</name>
    <dbReference type="NCBI Taxonomy" id="1550906"/>
    <lineage>
        <taxon>Bacteria</taxon>
        <taxon>Pseudomonadati</taxon>
        <taxon>Bacteroidota</taxon>
        <taxon>Flavobacteriia</taxon>
        <taxon>Flavobacteriales</taxon>
        <taxon>Flavobacteriaceae</taxon>
        <taxon>Leeuwenhoekiella</taxon>
    </lineage>
</organism>
<evidence type="ECO:0000256" key="1">
    <source>
        <dbReference type="ARBA" id="ARBA00008791"/>
    </source>
</evidence>
<comment type="caution">
    <text evidence="3">The sequence shown here is derived from an EMBL/GenBank/DDBJ whole genome shotgun (WGS) entry which is preliminary data.</text>
</comment>
<name>A0A4V1KPK6_9FLAO</name>
<dbReference type="OrthoDB" id="9788959at2"/>
<feature type="domain" description="UspA" evidence="2">
    <location>
        <begin position="1"/>
        <end position="144"/>
    </location>
</feature>
<sequence length="277" mass="31390">MTKKLLVPTDFSKQANQAFEVACQLSKRYNAQLHLLHLVEFPHTILESVTGSQNFEPPEALFFLKMAQKNFQELKSQAFATGIEIIDVVKFNSIHQGILDYAKHESIDTIIMGSHGTSGFEELFIGSNTEKIVRNASRPVLVIKKQHTDFKVKTLVFATDLEDDNIEPLKKAIEFAKAEDANLKVVYINTPDRFETTEKITELFKKFTAKINKTISNFEIYNDLKVERGIMNYAKNTNADLIAIGTHGRKGLAHFFNGSLSEDLVNHAKRPVLTFRI</sequence>
<reference evidence="3 4" key="1">
    <citation type="submission" date="2018-07" db="EMBL/GenBank/DDBJ databases">
        <title>Leeuwenhoekiella genomics.</title>
        <authorList>
            <person name="Tahon G."/>
            <person name="Willems A."/>
        </authorList>
    </citation>
    <scope>NUCLEOTIDE SEQUENCE [LARGE SCALE GENOMIC DNA]</scope>
    <source>
        <strain evidence="3 4">LMG 29608</strain>
    </source>
</reference>
<proteinExistence type="inferred from homology"/>
<dbReference type="PANTHER" id="PTHR46268:SF6">
    <property type="entry name" value="UNIVERSAL STRESS PROTEIN UP12"/>
    <property type="match status" value="1"/>
</dbReference>
<dbReference type="Proteomes" id="UP000289859">
    <property type="component" value="Unassembled WGS sequence"/>
</dbReference>
<dbReference type="PRINTS" id="PR01438">
    <property type="entry name" value="UNVRSLSTRESS"/>
</dbReference>
<dbReference type="AlphaFoldDB" id="A0A4V1KPK6"/>
<dbReference type="Gene3D" id="3.40.50.620">
    <property type="entry name" value="HUPs"/>
    <property type="match status" value="2"/>
</dbReference>
<dbReference type="EMBL" id="QOVK01000019">
    <property type="protein sequence ID" value="RXG16425.1"/>
    <property type="molecule type" value="Genomic_DNA"/>
</dbReference>
<dbReference type="InterPro" id="IPR006016">
    <property type="entry name" value="UspA"/>
</dbReference>
<comment type="similarity">
    <text evidence="1">Belongs to the universal stress protein A family.</text>
</comment>
<dbReference type="CDD" id="cd00293">
    <property type="entry name" value="USP-like"/>
    <property type="match status" value="2"/>
</dbReference>
<evidence type="ECO:0000259" key="2">
    <source>
        <dbReference type="Pfam" id="PF00582"/>
    </source>
</evidence>
<protein>
    <submittedName>
        <fullName evidence="3">Nucleotide-binding universal stress UspA family protein</fullName>
    </submittedName>
</protein>
<keyword evidence="4" id="KW-1185">Reference proteome</keyword>
<evidence type="ECO:0000313" key="3">
    <source>
        <dbReference type="EMBL" id="RXG16425.1"/>
    </source>
</evidence>
<accession>A0A4V1KPK6</accession>
<dbReference type="InterPro" id="IPR006015">
    <property type="entry name" value="Universal_stress_UspA"/>
</dbReference>
<dbReference type="PANTHER" id="PTHR46268">
    <property type="entry name" value="STRESS RESPONSE PROTEIN NHAX"/>
    <property type="match status" value="1"/>
</dbReference>
<dbReference type="Pfam" id="PF00582">
    <property type="entry name" value="Usp"/>
    <property type="match status" value="2"/>
</dbReference>
<evidence type="ECO:0000313" key="4">
    <source>
        <dbReference type="Proteomes" id="UP000289859"/>
    </source>
</evidence>
<gene>
    <name evidence="3" type="ORF">DSM02_3290</name>
</gene>
<dbReference type="InterPro" id="IPR014729">
    <property type="entry name" value="Rossmann-like_a/b/a_fold"/>
</dbReference>
<dbReference type="RefSeq" id="WP_128766581.1">
    <property type="nucleotide sequence ID" value="NZ_JBHUOO010000020.1"/>
</dbReference>
<dbReference type="SUPFAM" id="SSF52402">
    <property type="entry name" value="Adenine nucleotide alpha hydrolases-like"/>
    <property type="match status" value="2"/>
</dbReference>
<feature type="domain" description="UspA" evidence="2">
    <location>
        <begin position="153"/>
        <end position="276"/>
    </location>
</feature>